<dbReference type="AlphaFoldDB" id="A0A1G2DG32"/>
<dbReference type="InterPro" id="IPR014942">
    <property type="entry name" value="AbiEii"/>
</dbReference>
<dbReference type="Pfam" id="PF08843">
    <property type="entry name" value="AbiEii"/>
    <property type="match status" value="1"/>
</dbReference>
<comment type="caution">
    <text evidence="1">The sequence shown here is derived from an EMBL/GenBank/DDBJ whole genome shotgun (WGS) entry which is preliminary data.</text>
</comment>
<reference evidence="1 2" key="1">
    <citation type="journal article" date="2016" name="Nat. Commun.">
        <title>Thousands of microbial genomes shed light on interconnected biogeochemical processes in an aquifer system.</title>
        <authorList>
            <person name="Anantharaman K."/>
            <person name="Brown C.T."/>
            <person name="Hug L.A."/>
            <person name="Sharon I."/>
            <person name="Castelle C.J."/>
            <person name="Probst A.J."/>
            <person name="Thomas B.C."/>
            <person name="Singh A."/>
            <person name="Wilkins M.J."/>
            <person name="Karaoz U."/>
            <person name="Brodie E.L."/>
            <person name="Williams K.H."/>
            <person name="Hubbard S.S."/>
            <person name="Banfield J.F."/>
        </authorList>
    </citation>
    <scope>NUCLEOTIDE SEQUENCE [LARGE SCALE GENOMIC DNA]</scope>
</reference>
<dbReference type="Proteomes" id="UP000178099">
    <property type="component" value="Unassembled WGS sequence"/>
</dbReference>
<organism evidence="1 2">
    <name type="scientific">Candidatus Lloydbacteria bacterium RIFCSPHIGHO2_02_FULL_51_22</name>
    <dbReference type="NCBI Taxonomy" id="1798663"/>
    <lineage>
        <taxon>Bacteria</taxon>
        <taxon>Candidatus Lloydiibacteriota</taxon>
    </lineage>
</organism>
<proteinExistence type="predicted"/>
<protein>
    <recommendedName>
        <fullName evidence="3">Nucleotidyl transferase AbiEii/AbiGii toxin family protein</fullName>
    </recommendedName>
</protein>
<evidence type="ECO:0008006" key="3">
    <source>
        <dbReference type="Google" id="ProtNLM"/>
    </source>
</evidence>
<accession>A0A1G2DG32</accession>
<dbReference type="EMBL" id="MHLN01000003">
    <property type="protein sequence ID" value="OGZ12617.1"/>
    <property type="molecule type" value="Genomic_DNA"/>
</dbReference>
<evidence type="ECO:0000313" key="1">
    <source>
        <dbReference type="EMBL" id="OGZ12617.1"/>
    </source>
</evidence>
<name>A0A1G2DG32_9BACT</name>
<gene>
    <name evidence="1" type="ORF">A3D67_04410</name>
</gene>
<evidence type="ECO:0000313" key="2">
    <source>
        <dbReference type="Proteomes" id="UP000178099"/>
    </source>
</evidence>
<sequence>MENNILTQTQIAFIKEFGKSALVKHFYLSGGTPLAAFYLKHRYSEDLDFFCENEFDALAIDVFLKTVKDTLGITKIDFQQSYNRNLFFCHLKDEVLKTEFTYFPFPRLEKSSVFEGVEVDSLLDIAVNKLFTIYQRTKARDYIDLFFIEKEHGFSIADLVRKAKLKFDWHIDPVQLGTQFIKAEKAEDYPRMIKQLDKKSFVDFFAMEAQKLKSEIFE</sequence>
<dbReference type="Gene3D" id="3.10.450.620">
    <property type="entry name" value="JHP933, nucleotidyltransferase-like core domain"/>
    <property type="match status" value="1"/>
</dbReference>